<keyword evidence="8" id="KW-0805">Transcription regulation</keyword>
<keyword evidence="11" id="KW-0539">Nucleus</keyword>
<dbReference type="GO" id="GO:0006357">
    <property type="term" value="P:regulation of transcription by RNA polymerase II"/>
    <property type="evidence" value="ECO:0007669"/>
    <property type="project" value="TreeGrafter"/>
</dbReference>
<evidence type="ECO:0000256" key="5">
    <source>
        <dbReference type="ARBA" id="ARBA00022771"/>
    </source>
</evidence>
<dbReference type="FunFam" id="3.30.160.60:FF:001175">
    <property type="entry name" value="Zinc finger, C2H2 type"/>
    <property type="match status" value="1"/>
</dbReference>
<feature type="domain" description="C2H2-type" evidence="14">
    <location>
        <begin position="526"/>
        <end position="553"/>
    </location>
</feature>
<evidence type="ECO:0000256" key="9">
    <source>
        <dbReference type="ARBA" id="ARBA00023125"/>
    </source>
</evidence>
<dbReference type="GO" id="GO:0000978">
    <property type="term" value="F:RNA polymerase II cis-regulatory region sequence-specific DNA binding"/>
    <property type="evidence" value="ECO:0007669"/>
    <property type="project" value="TreeGrafter"/>
</dbReference>
<evidence type="ECO:0000256" key="1">
    <source>
        <dbReference type="ARBA" id="ARBA00004123"/>
    </source>
</evidence>
<evidence type="ECO:0000256" key="11">
    <source>
        <dbReference type="ARBA" id="ARBA00023242"/>
    </source>
</evidence>
<keyword evidence="10" id="KW-0804">Transcription</keyword>
<keyword evidence="3" id="KW-0479">Metal-binding</keyword>
<feature type="compositionally biased region" description="Acidic residues" evidence="13">
    <location>
        <begin position="611"/>
        <end position="659"/>
    </location>
</feature>
<dbReference type="SUPFAM" id="SSF57667">
    <property type="entry name" value="beta-beta-alpha zinc fingers"/>
    <property type="match status" value="3"/>
</dbReference>
<keyword evidence="7" id="KW-0832">Ubl conjugation</keyword>
<evidence type="ECO:0000256" key="6">
    <source>
        <dbReference type="ARBA" id="ARBA00022833"/>
    </source>
</evidence>
<dbReference type="InterPro" id="IPR057448">
    <property type="entry name" value="BCL-11A_Znf_CCHC"/>
</dbReference>
<evidence type="ECO:0000256" key="7">
    <source>
        <dbReference type="ARBA" id="ARBA00022843"/>
    </source>
</evidence>
<keyword evidence="9" id="KW-0238">DNA-binding</keyword>
<feature type="region of interest" description="Disordered" evidence="13">
    <location>
        <begin position="45"/>
        <end position="161"/>
    </location>
</feature>
<keyword evidence="16" id="KW-1185">Reference proteome</keyword>
<evidence type="ECO:0000256" key="12">
    <source>
        <dbReference type="PROSITE-ProRule" id="PRU00042"/>
    </source>
</evidence>
<evidence type="ECO:0000256" key="8">
    <source>
        <dbReference type="ARBA" id="ARBA00023015"/>
    </source>
</evidence>
<feature type="domain" description="C2H2-type" evidence="14">
    <location>
        <begin position="890"/>
        <end position="917"/>
    </location>
</feature>
<gene>
    <name evidence="15" type="ORF">GE061_012296</name>
</gene>
<feature type="domain" description="C2H2-type" evidence="14">
    <location>
        <begin position="918"/>
        <end position="940"/>
    </location>
</feature>
<name>A0A8S9XTY6_APOLU</name>
<dbReference type="FunFam" id="3.30.160.60:FF:000046">
    <property type="entry name" value="Putative B-cell lymphoma/leukemia 11A"/>
    <property type="match status" value="1"/>
</dbReference>
<keyword evidence="6" id="KW-0862">Zinc</keyword>
<dbReference type="Pfam" id="PF00096">
    <property type="entry name" value="zf-C2H2"/>
    <property type="match status" value="5"/>
</dbReference>
<protein>
    <recommendedName>
        <fullName evidence="14">C2H2-type domain-containing protein</fullName>
    </recommendedName>
</protein>
<feature type="compositionally biased region" description="Low complexity" evidence="13">
    <location>
        <begin position="587"/>
        <end position="607"/>
    </location>
</feature>
<feature type="compositionally biased region" description="Low complexity" evidence="13">
    <location>
        <begin position="440"/>
        <end position="461"/>
    </location>
</feature>
<reference evidence="15" key="1">
    <citation type="journal article" date="2021" name="Mol. Ecol. Resour.">
        <title>Apolygus lucorum genome provides insights into omnivorousness and mesophyll feeding.</title>
        <authorList>
            <person name="Liu Y."/>
            <person name="Liu H."/>
            <person name="Wang H."/>
            <person name="Huang T."/>
            <person name="Liu B."/>
            <person name="Yang B."/>
            <person name="Yin L."/>
            <person name="Li B."/>
            <person name="Zhang Y."/>
            <person name="Zhang S."/>
            <person name="Jiang F."/>
            <person name="Zhang X."/>
            <person name="Ren Y."/>
            <person name="Wang B."/>
            <person name="Wang S."/>
            <person name="Lu Y."/>
            <person name="Wu K."/>
            <person name="Fan W."/>
            <person name="Wang G."/>
        </authorList>
    </citation>
    <scope>NUCLEOTIDE SEQUENCE</scope>
    <source>
        <strain evidence="15">12Hb</strain>
    </source>
</reference>
<feature type="compositionally biased region" description="Low complexity" evidence="13">
    <location>
        <begin position="492"/>
        <end position="502"/>
    </location>
</feature>
<evidence type="ECO:0000256" key="13">
    <source>
        <dbReference type="SAM" id="MobiDB-lite"/>
    </source>
</evidence>
<dbReference type="FunFam" id="3.30.160.60:FF:000106">
    <property type="entry name" value="B-cell lymphoma/leukemia 11A isoform X2"/>
    <property type="match status" value="1"/>
</dbReference>
<evidence type="ECO:0000313" key="16">
    <source>
        <dbReference type="Proteomes" id="UP000466442"/>
    </source>
</evidence>
<feature type="compositionally biased region" description="Pro residues" evidence="13">
    <location>
        <begin position="342"/>
        <end position="362"/>
    </location>
</feature>
<dbReference type="FunFam" id="3.30.160.60:FF:000446">
    <property type="entry name" value="Zinc finger protein"/>
    <property type="match status" value="1"/>
</dbReference>
<feature type="region of interest" description="Disordered" evidence="13">
    <location>
        <begin position="194"/>
        <end position="259"/>
    </location>
</feature>
<keyword evidence="5 12" id="KW-0863">Zinc-finger</keyword>
<dbReference type="Proteomes" id="UP000466442">
    <property type="component" value="Unassembled WGS sequence"/>
</dbReference>
<dbReference type="PROSITE" id="PS00028">
    <property type="entry name" value="ZINC_FINGER_C2H2_1"/>
    <property type="match status" value="5"/>
</dbReference>
<comment type="caution">
    <text evidence="15">The sequence shown here is derived from an EMBL/GenBank/DDBJ whole genome shotgun (WGS) entry which is preliminary data.</text>
</comment>
<evidence type="ECO:0000256" key="3">
    <source>
        <dbReference type="ARBA" id="ARBA00022723"/>
    </source>
</evidence>
<organism evidence="15 16">
    <name type="scientific">Apolygus lucorum</name>
    <name type="common">Small green plant bug</name>
    <name type="synonym">Lygocoris lucorum</name>
    <dbReference type="NCBI Taxonomy" id="248454"/>
    <lineage>
        <taxon>Eukaryota</taxon>
        <taxon>Metazoa</taxon>
        <taxon>Ecdysozoa</taxon>
        <taxon>Arthropoda</taxon>
        <taxon>Hexapoda</taxon>
        <taxon>Insecta</taxon>
        <taxon>Pterygota</taxon>
        <taxon>Neoptera</taxon>
        <taxon>Paraneoptera</taxon>
        <taxon>Hemiptera</taxon>
        <taxon>Heteroptera</taxon>
        <taxon>Panheteroptera</taxon>
        <taxon>Cimicomorpha</taxon>
        <taxon>Miridae</taxon>
        <taxon>Mirini</taxon>
        <taxon>Apolygus</taxon>
    </lineage>
</organism>
<feature type="compositionally biased region" description="Low complexity" evidence="13">
    <location>
        <begin position="195"/>
        <end position="233"/>
    </location>
</feature>
<feature type="compositionally biased region" description="Polar residues" evidence="13">
    <location>
        <begin position="147"/>
        <end position="161"/>
    </location>
</feature>
<dbReference type="InterPro" id="IPR036236">
    <property type="entry name" value="Znf_C2H2_sf"/>
</dbReference>
<feature type="domain" description="C2H2-type" evidence="14">
    <location>
        <begin position="948"/>
        <end position="978"/>
    </location>
</feature>
<feature type="compositionally biased region" description="Polar residues" evidence="13">
    <location>
        <begin position="397"/>
        <end position="409"/>
    </location>
</feature>
<evidence type="ECO:0000256" key="2">
    <source>
        <dbReference type="ARBA" id="ARBA00022499"/>
    </source>
</evidence>
<dbReference type="Pfam" id="PF25491">
    <property type="entry name" value="CCHC_BCL-11A"/>
    <property type="match status" value="1"/>
</dbReference>
<dbReference type="GO" id="GO:0003700">
    <property type="term" value="F:DNA-binding transcription factor activity"/>
    <property type="evidence" value="ECO:0007669"/>
    <property type="project" value="TreeGrafter"/>
</dbReference>
<dbReference type="GO" id="GO:0005634">
    <property type="term" value="C:nucleus"/>
    <property type="evidence" value="ECO:0007669"/>
    <property type="project" value="UniProtKB-SubCell"/>
</dbReference>
<feature type="region of interest" description="Disordered" evidence="13">
    <location>
        <begin position="339"/>
        <end position="379"/>
    </location>
</feature>
<comment type="subcellular location">
    <subcellularLocation>
        <location evidence="1">Nucleus</location>
    </subcellularLocation>
</comment>
<feature type="compositionally biased region" description="Basic and acidic residues" evidence="13">
    <location>
        <begin position="674"/>
        <end position="687"/>
    </location>
</feature>
<sequence>MQQQHSDVLTCGACQKPFALGDIVKFIQHKVLACNKENYSCDPTGPLLESGDSDDGGVGVVNSRRPSISAPMKKASLGSSGRVLCTSPEDEGDRDPRCSTPKRSGRPPLPLNLEVATDEDESKRIDSTPPHSSPDEGPSKRLRTEVSDAQSNTTNSEPSNYVCSTCKAKLHSAWRLVQHVQNNHGMKIYVDTNTTSASSSSIPSSPGTSSSAGKNLSGSSTCSTSSSGCSSSGNPAGPATPLSLGAPPRLGIPTSSPMVEPPIPLHNPFTVGGILRLPMEPPRHHQFPPSSLGNSSGSLFARPSSHNEHHFRMDQLVSEQFRLSQHHAGLNLAAAVAAASRVPPPHTPFGPPPGDRPSPILPPSSVARSPVAPPPPSLALSLEPQLDFYSQRLRQLAGTTSPGPNSGGNASPLPRKLTPPFTSPNSSLQPPASLAPAVLNNNNNNNNNNSTNNNNINSQSPSPRPHSRSPSAEPKSQPEEPNSNELSVKVEAPTTPRSSASPPSKPADFSMTHQPESELCDGNKIHACDYCGKKFRFQSNLLVHRRSHTGEKPYKCSVCNHACSQSSKLKRHMRVHRRSMTLGTDDGNPNGNTSANSNNEHGSNEGSIGTMEDDDDEDDDEEDMEDDEDEEEEEDEDEEMELEDEEGDEDDDIGGDAPEDLTTKSNSSTSPTAGDHKGSTTPHHMDKVPSGSLVGEFMDKYGLSNIQQYSEAYKQALKESVGAHHIMRKEDLIHRSHLLSDNNNCKPPHRLENGLLEKSAAALRFREEFAKNMMSGQPPLDLVAGHPGLFGSPFENPFEASKRLKMERDGSIGRGERDGLYPSMWLPAMAAHHREHMFGGNGSDTDIMKERCKGGSPGTSASLAAAAAAAAALNLGLPTQSIKKESRRNDTCEYCGKVFKNCSNLTVHRRSHTGEKPYKCELCSYACAQSSKLTRHMKTHGRMGKDVYRCRFCEMPFSVPSTLEKHMRKCVVNQNIKVEHMMPSMIGSDGNIKVEHMLPMMTSGDEDSVASTPKDAAAT</sequence>
<keyword evidence="4" id="KW-0677">Repeat</keyword>
<feature type="region of interest" description="Disordered" evidence="13">
    <location>
        <begin position="580"/>
        <end position="691"/>
    </location>
</feature>
<dbReference type="Gene3D" id="3.30.160.60">
    <property type="entry name" value="Classic Zinc Finger"/>
    <property type="match status" value="4"/>
</dbReference>
<dbReference type="PANTHER" id="PTHR45993:SF6">
    <property type="entry name" value="C2H2-TYPE DOMAIN-CONTAINING PROTEIN"/>
    <property type="match status" value="1"/>
</dbReference>
<dbReference type="GO" id="GO:0008270">
    <property type="term" value="F:zinc ion binding"/>
    <property type="evidence" value="ECO:0007669"/>
    <property type="project" value="UniProtKB-KW"/>
</dbReference>
<feature type="domain" description="C2H2-type" evidence="14">
    <location>
        <begin position="554"/>
        <end position="581"/>
    </location>
</feature>
<evidence type="ECO:0000313" key="15">
    <source>
        <dbReference type="EMBL" id="KAF6211781.1"/>
    </source>
</evidence>
<dbReference type="OrthoDB" id="10046198at2759"/>
<dbReference type="EMBL" id="WIXP02000004">
    <property type="protein sequence ID" value="KAF6211781.1"/>
    <property type="molecule type" value="Genomic_DNA"/>
</dbReference>
<evidence type="ECO:0000256" key="10">
    <source>
        <dbReference type="ARBA" id="ARBA00023163"/>
    </source>
</evidence>
<proteinExistence type="predicted"/>
<dbReference type="SMART" id="SM00355">
    <property type="entry name" value="ZnF_C2H2"/>
    <property type="match status" value="6"/>
</dbReference>
<dbReference type="InterPro" id="IPR013087">
    <property type="entry name" value="Znf_C2H2_type"/>
</dbReference>
<feature type="compositionally biased region" description="Polar residues" evidence="13">
    <location>
        <begin position="663"/>
        <end position="672"/>
    </location>
</feature>
<feature type="compositionally biased region" description="Basic and acidic residues" evidence="13">
    <location>
        <begin position="133"/>
        <end position="146"/>
    </location>
</feature>
<dbReference type="AlphaFoldDB" id="A0A8S9XTY6"/>
<evidence type="ECO:0000256" key="4">
    <source>
        <dbReference type="ARBA" id="ARBA00022737"/>
    </source>
</evidence>
<accession>A0A8S9XTY6</accession>
<feature type="region of interest" description="Disordered" evidence="13">
    <location>
        <begin position="396"/>
        <end position="519"/>
    </location>
</feature>
<dbReference type="PANTHER" id="PTHR45993">
    <property type="entry name" value="B-CELL LYMPHOMA/LEUKEMIA 11"/>
    <property type="match status" value="1"/>
</dbReference>
<evidence type="ECO:0000259" key="14">
    <source>
        <dbReference type="PROSITE" id="PS50157"/>
    </source>
</evidence>
<dbReference type="InterPro" id="IPR051497">
    <property type="entry name" value="Dev/Hematopoietic_TF"/>
</dbReference>
<keyword evidence="2" id="KW-1017">Isopeptide bond</keyword>
<dbReference type="PROSITE" id="PS50157">
    <property type="entry name" value="ZINC_FINGER_C2H2_2"/>
    <property type="match status" value="5"/>
</dbReference>